<evidence type="ECO:0000313" key="3">
    <source>
        <dbReference type="EMBL" id="KLU86419.1"/>
    </source>
</evidence>
<evidence type="ECO:0000313" key="5">
    <source>
        <dbReference type="Proteomes" id="UP000011715"/>
    </source>
</evidence>
<dbReference type="PANTHER" id="PTHR14187:SF5">
    <property type="entry name" value="HEAT SHOCK 70 KDA PROTEIN 12A"/>
    <property type="match status" value="1"/>
</dbReference>
<keyword evidence="2" id="KW-0067">ATP-binding</keyword>
<dbReference type="AlphaFoldDB" id="A0A0C4DZD8"/>
<dbReference type="EMBL" id="GL876969">
    <property type="protein sequence ID" value="KLU86419.1"/>
    <property type="molecule type" value="Genomic_DNA"/>
</dbReference>
<dbReference type="EMBL" id="ADBL01001291">
    <property type="status" value="NOT_ANNOTATED_CDS"/>
    <property type="molecule type" value="Genomic_DNA"/>
</dbReference>
<dbReference type="CDD" id="cd10170">
    <property type="entry name" value="ASKHA_NBD_HSP70"/>
    <property type="match status" value="1"/>
</dbReference>
<dbReference type="PRINTS" id="PR00301">
    <property type="entry name" value="HEATSHOCK70"/>
</dbReference>
<evidence type="ECO:0008006" key="6">
    <source>
        <dbReference type="Google" id="ProtNLM"/>
    </source>
</evidence>
<evidence type="ECO:0000256" key="1">
    <source>
        <dbReference type="ARBA" id="ARBA00022741"/>
    </source>
</evidence>
<gene>
    <name evidence="3" type="ORF">MAPG_05433</name>
</gene>
<dbReference type="EnsemblFungi" id="MAPG_05433T0">
    <property type="protein sequence ID" value="MAPG_05433T0"/>
    <property type="gene ID" value="MAPG_05433"/>
</dbReference>
<dbReference type="GO" id="GO:0005524">
    <property type="term" value="F:ATP binding"/>
    <property type="evidence" value="ECO:0007669"/>
    <property type="project" value="UniProtKB-KW"/>
</dbReference>
<reference evidence="5" key="2">
    <citation type="submission" date="2010-05" db="EMBL/GenBank/DDBJ databases">
        <title>The genome sequence of Magnaporthe poae strain ATCC 64411.</title>
        <authorList>
            <person name="Ma L.-J."/>
            <person name="Dead R."/>
            <person name="Young S."/>
            <person name="Zeng Q."/>
            <person name="Koehrsen M."/>
            <person name="Alvarado L."/>
            <person name="Berlin A."/>
            <person name="Chapman S.B."/>
            <person name="Chen Z."/>
            <person name="Freedman E."/>
            <person name="Gellesch M."/>
            <person name="Goldberg J."/>
            <person name="Griggs A."/>
            <person name="Gujja S."/>
            <person name="Heilman E.R."/>
            <person name="Heiman D."/>
            <person name="Hepburn T."/>
            <person name="Howarth C."/>
            <person name="Jen D."/>
            <person name="Larson L."/>
            <person name="Mehta T."/>
            <person name="Neiman D."/>
            <person name="Pearson M."/>
            <person name="Roberts A."/>
            <person name="Saif S."/>
            <person name="Shea T."/>
            <person name="Shenoy N."/>
            <person name="Sisk P."/>
            <person name="Stolte C."/>
            <person name="Sykes S."/>
            <person name="Walk T."/>
            <person name="White J."/>
            <person name="Yandava C."/>
            <person name="Haas B."/>
            <person name="Nusbaum C."/>
            <person name="Birren B."/>
        </authorList>
    </citation>
    <scope>NUCLEOTIDE SEQUENCE [LARGE SCALE GENOMIC DNA]</scope>
    <source>
        <strain evidence="5">ATCC 64411 / 73-15</strain>
    </source>
</reference>
<dbReference type="InterPro" id="IPR043129">
    <property type="entry name" value="ATPase_NBD"/>
</dbReference>
<proteinExistence type="predicted"/>
<protein>
    <recommendedName>
        <fullName evidence="6">Hsp70-like protein</fullName>
    </recommendedName>
</protein>
<name>A0A0C4DZD8_MAGP6</name>
<dbReference type="Proteomes" id="UP000011715">
    <property type="component" value="Unassembled WGS sequence"/>
</dbReference>
<sequence>MDDDNDVLVIGIDFGTTSSGVAWATKKMFDKQNVSFITDWPGTRAEMAKTPSQLFYDGDKVLWGSEVPAHAESLQWFKLLLLKREDMSAKLFSSEYLTRGRDFLSKTGKSAVDVIADYLRLLWDHTIKTITIDLGLFMKTKVFKVVITVPAIWKGYARQAMAEAARKAGILNQRLAGETTLTFASEPEAAALATLTEPRYEPKVGDTYVICDAGGGTADLITYKIEAVDPIAMAEAAEGQGDLRGGFLVDKAFEDMCRTALGSQWEASSMVARRKILKEDWEQGIKTQFELEGDAEYPIWIPAEMTTKKRKRSGTDLATTPQLRGSCLWFPRHLIHKAFADSIAGIDRLVDQQIQQAKSRGSKVTAIILVGGLGGSRYLQQHLDEAHSDSGVDVLKSSGMRPRIAICRGAVLKGFESDCKLGGKVTSTIARASLGVEMYEPFIVGKHLQEDKRWCHRELIYQADNQMDWFLKRGDDVSTKLPVKHSFYKLYTEEEFDGTYSADILTSSEFKPSSRKTAAVKKLCKIECKLDMDFDELGTETNARGKTFGKLKFELQMLPQGASMEFTMLVNGRKQGSQNVAVNFQ</sequence>
<dbReference type="SUPFAM" id="SSF53067">
    <property type="entry name" value="Actin-like ATPase domain"/>
    <property type="match status" value="2"/>
</dbReference>
<reference evidence="3" key="3">
    <citation type="submission" date="2011-03" db="EMBL/GenBank/DDBJ databases">
        <title>Annotation of Magnaporthe poae ATCC 64411.</title>
        <authorList>
            <person name="Ma L.-J."/>
            <person name="Dead R."/>
            <person name="Young S.K."/>
            <person name="Zeng Q."/>
            <person name="Gargeya S."/>
            <person name="Fitzgerald M."/>
            <person name="Haas B."/>
            <person name="Abouelleil A."/>
            <person name="Alvarado L."/>
            <person name="Arachchi H.M."/>
            <person name="Berlin A."/>
            <person name="Brown A."/>
            <person name="Chapman S.B."/>
            <person name="Chen Z."/>
            <person name="Dunbar C."/>
            <person name="Freedman E."/>
            <person name="Gearin G."/>
            <person name="Gellesch M."/>
            <person name="Goldberg J."/>
            <person name="Griggs A."/>
            <person name="Gujja S."/>
            <person name="Heiman D."/>
            <person name="Howarth C."/>
            <person name="Larson L."/>
            <person name="Lui A."/>
            <person name="MacDonald P.J.P."/>
            <person name="Mehta T."/>
            <person name="Montmayeur A."/>
            <person name="Murphy C."/>
            <person name="Neiman D."/>
            <person name="Pearson M."/>
            <person name="Priest M."/>
            <person name="Roberts A."/>
            <person name="Saif S."/>
            <person name="Shea T."/>
            <person name="Shenoy N."/>
            <person name="Sisk P."/>
            <person name="Stolte C."/>
            <person name="Sykes S."/>
            <person name="Yandava C."/>
            <person name="Wortman J."/>
            <person name="Nusbaum C."/>
            <person name="Birren B."/>
        </authorList>
    </citation>
    <scope>NUCLEOTIDE SEQUENCE</scope>
    <source>
        <strain evidence="3">ATCC 64411</strain>
    </source>
</reference>
<keyword evidence="1" id="KW-0547">Nucleotide-binding</keyword>
<accession>A0A0C4DZD8</accession>
<dbReference type="InterPro" id="IPR013126">
    <property type="entry name" value="Hsp_70_fam"/>
</dbReference>
<dbReference type="OrthoDB" id="2963168at2759"/>
<dbReference type="STRING" id="644358.A0A0C4DZD8"/>
<dbReference type="GO" id="GO:0140662">
    <property type="term" value="F:ATP-dependent protein folding chaperone"/>
    <property type="evidence" value="ECO:0007669"/>
    <property type="project" value="InterPro"/>
</dbReference>
<keyword evidence="5" id="KW-1185">Reference proteome</keyword>
<dbReference type="OMA" id="YEAKEAY"/>
<dbReference type="PANTHER" id="PTHR14187">
    <property type="entry name" value="ALPHA KINASE/ELONGATION FACTOR 2 KINASE"/>
    <property type="match status" value="1"/>
</dbReference>
<dbReference type="Pfam" id="PF00012">
    <property type="entry name" value="HSP70"/>
    <property type="match status" value="1"/>
</dbReference>
<dbReference type="Gene3D" id="3.30.420.40">
    <property type="match status" value="1"/>
</dbReference>
<evidence type="ECO:0000313" key="4">
    <source>
        <dbReference type="EnsemblFungi" id="MAPG_05433T0"/>
    </source>
</evidence>
<dbReference type="VEuPathDB" id="FungiDB:MAPG_05433"/>
<reference evidence="3" key="1">
    <citation type="submission" date="2010-05" db="EMBL/GenBank/DDBJ databases">
        <title>The Genome Sequence of Magnaporthe poae strain ATCC 64411.</title>
        <authorList>
            <consortium name="The Broad Institute Genome Sequencing Platform"/>
            <consortium name="Broad Institute Genome Sequencing Center for Infectious Disease"/>
            <person name="Ma L.-J."/>
            <person name="Dead R."/>
            <person name="Young S."/>
            <person name="Zeng Q."/>
            <person name="Koehrsen M."/>
            <person name="Alvarado L."/>
            <person name="Berlin A."/>
            <person name="Chapman S.B."/>
            <person name="Chen Z."/>
            <person name="Freedman E."/>
            <person name="Gellesch M."/>
            <person name="Goldberg J."/>
            <person name="Griggs A."/>
            <person name="Gujja S."/>
            <person name="Heilman E.R."/>
            <person name="Heiman D."/>
            <person name="Hepburn T."/>
            <person name="Howarth C."/>
            <person name="Jen D."/>
            <person name="Larson L."/>
            <person name="Mehta T."/>
            <person name="Neiman D."/>
            <person name="Pearson M."/>
            <person name="Roberts A."/>
            <person name="Saif S."/>
            <person name="Shea T."/>
            <person name="Shenoy N."/>
            <person name="Sisk P."/>
            <person name="Stolte C."/>
            <person name="Sykes S."/>
            <person name="Walk T."/>
            <person name="White J."/>
            <person name="Yandava C."/>
            <person name="Haas B."/>
            <person name="Nusbaum C."/>
            <person name="Birren B."/>
        </authorList>
    </citation>
    <scope>NUCLEOTIDE SEQUENCE</scope>
    <source>
        <strain evidence="3">ATCC 64411</strain>
    </source>
</reference>
<reference evidence="4" key="5">
    <citation type="submission" date="2015-06" db="UniProtKB">
        <authorList>
            <consortium name="EnsemblFungi"/>
        </authorList>
    </citation>
    <scope>IDENTIFICATION</scope>
    <source>
        <strain evidence="4">ATCC 64411</strain>
    </source>
</reference>
<organism evidence="4 5">
    <name type="scientific">Magnaporthiopsis poae (strain ATCC 64411 / 73-15)</name>
    <name type="common">Kentucky bluegrass fungus</name>
    <name type="synonym">Magnaporthe poae</name>
    <dbReference type="NCBI Taxonomy" id="644358"/>
    <lineage>
        <taxon>Eukaryota</taxon>
        <taxon>Fungi</taxon>
        <taxon>Dikarya</taxon>
        <taxon>Ascomycota</taxon>
        <taxon>Pezizomycotina</taxon>
        <taxon>Sordariomycetes</taxon>
        <taxon>Sordariomycetidae</taxon>
        <taxon>Magnaporthales</taxon>
        <taxon>Magnaporthaceae</taxon>
        <taxon>Magnaporthiopsis</taxon>
    </lineage>
</organism>
<reference evidence="4" key="4">
    <citation type="journal article" date="2015" name="G3 (Bethesda)">
        <title>Genome sequences of three phytopathogenic species of the Magnaporthaceae family of fungi.</title>
        <authorList>
            <person name="Okagaki L.H."/>
            <person name="Nunes C.C."/>
            <person name="Sailsbery J."/>
            <person name="Clay B."/>
            <person name="Brown D."/>
            <person name="John T."/>
            <person name="Oh Y."/>
            <person name="Young N."/>
            <person name="Fitzgerald M."/>
            <person name="Haas B.J."/>
            <person name="Zeng Q."/>
            <person name="Young S."/>
            <person name="Adiconis X."/>
            <person name="Fan L."/>
            <person name="Levin J.Z."/>
            <person name="Mitchell T.K."/>
            <person name="Okubara P.A."/>
            <person name="Farman M.L."/>
            <person name="Kohn L.M."/>
            <person name="Birren B."/>
            <person name="Ma L.-J."/>
            <person name="Dean R.A."/>
        </authorList>
    </citation>
    <scope>NUCLEOTIDE SEQUENCE</scope>
    <source>
        <strain evidence="4">ATCC 64411 / 73-15</strain>
    </source>
</reference>
<dbReference type="eggNOG" id="KOG0101">
    <property type="taxonomic scope" value="Eukaryota"/>
</dbReference>
<evidence type="ECO:0000256" key="2">
    <source>
        <dbReference type="ARBA" id="ARBA00022840"/>
    </source>
</evidence>